<gene>
    <name evidence="9" type="primary">grap2a</name>
</gene>
<keyword evidence="1 5" id="KW-0728">SH3 domain</keyword>
<dbReference type="SUPFAM" id="SSF55550">
    <property type="entry name" value="SH2 domain"/>
    <property type="match status" value="1"/>
</dbReference>
<dbReference type="InterPro" id="IPR001452">
    <property type="entry name" value="SH3_domain"/>
</dbReference>
<feature type="compositionally biased region" description="Polar residues" evidence="6">
    <location>
        <begin position="506"/>
        <end position="526"/>
    </location>
</feature>
<evidence type="ECO:0000256" key="2">
    <source>
        <dbReference type="ARBA" id="ARBA00022999"/>
    </source>
</evidence>
<sequence>MEARGKYDFNGKEEDELSFRKGDILKILGTQDDWFKAELHGHEGFIPKNYVDMQTPSWFKENAGRGSAEEMLMSREVGAFLIRGSQSSPGDFSISVRHEYDVQHFKVMKDKSFQYYLWTEKFTSLNKLVEFYKTTSISKQREIFLRDGSGNEPRAPPPLRSQPEVRPSPGGGYGGPPTSSQHRNATDQTHNQKGKRGSLEEKANTLGHQGRNSPVPRRTSETLPAPLVAVVMDLLTDLLILQDLLDAASKRGVAVYLLLEEHGLPHFLDMSSRLQISVQHLRNLRVRTVRGSGMPLSFGRLPGSLCSKYMLVDGEKVMFGSYSFTWSASRMNRNTITVMSGQVVDFFDNDFRELYAVSDKVDLYREFHISKPALPVPVLKTPAETNRLTVPVSTSRFQISVGDSKQADLKVPAHKYHNPKYSLVVGNSLGVTGSLQDLSKLRDYVDHAPVNNMEKLIYTNGDSVRPQSPTSPDGTEDGKGDGKKPSLFGSKKQRSSFRNFLKGRAINQSPDTLSKTTHQSTDVKQISQKDTKITSNSKEASWLANHINEQDDASKHVTPAPRKISETDSTGEVEDTFEMIENPPQVKFKLKKNKMGPRSVSLQTIATDGEDGPRGRRRNQKKACIQS</sequence>
<feature type="compositionally biased region" description="Polar residues" evidence="6">
    <location>
        <begin position="460"/>
        <end position="472"/>
    </location>
</feature>
<feature type="region of interest" description="Disordered" evidence="6">
    <location>
        <begin position="143"/>
        <end position="220"/>
    </location>
</feature>
<dbReference type="InterPro" id="IPR000980">
    <property type="entry name" value="SH2"/>
</dbReference>
<evidence type="ECO:0000259" key="8">
    <source>
        <dbReference type="PROSITE" id="PS50002"/>
    </source>
</evidence>
<dbReference type="InterPro" id="IPR036028">
    <property type="entry name" value="SH3-like_dom_sf"/>
</dbReference>
<proteinExistence type="predicted"/>
<keyword evidence="10" id="KW-1185">Reference proteome</keyword>
<feature type="compositionally biased region" description="Acidic residues" evidence="6">
    <location>
        <begin position="569"/>
        <end position="578"/>
    </location>
</feature>
<dbReference type="SMART" id="SM00252">
    <property type="entry name" value="SH2"/>
    <property type="match status" value="1"/>
</dbReference>
<dbReference type="Pfam" id="PF07894">
    <property type="entry name" value="SACK1"/>
    <property type="match status" value="1"/>
</dbReference>
<evidence type="ECO:0000259" key="7">
    <source>
        <dbReference type="PROSITE" id="PS50001"/>
    </source>
</evidence>
<dbReference type="SMART" id="SM00326">
    <property type="entry name" value="SH3"/>
    <property type="match status" value="1"/>
</dbReference>
<dbReference type="InterPro" id="IPR012461">
    <property type="entry name" value="SACK1"/>
</dbReference>
<organism evidence="9 10">
    <name type="scientific">Cyprinus carpio</name>
    <name type="common">Common carp</name>
    <dbReference type="NCBI Taxonomy" id="7962"/>
    <lineage>
        <taxon>Eukaryota</taxon>
        <taxon>Metazoa</taxon>
        <taxon>Chordata</taxon>
        <taxon>Craniata</taxon>
        <taxon>Vertebrata</taxon>
        <taxon>Euteleostomi</taxon>
        <taxon>Actinopterygii</taxon>
        <taxon>Neopterygii</taxon>
        <taxon>Teleostei</taxon>
        <taxon>Ostariophysi</taxon>
        <taxon>Cypriniformes</taxon>
        <taxon>Cyprinidae</taxon>
        <taxon>Cyprininae</taxon>
        <taxon>Cyprinus</taxon>
    </lineage>
</organism>
<dbReference type="Proteomes" id="UP000694427">
    <property type="component" value="Unplaced"/>
</dbReference>
<feature type="compositionally biased region" description="Polar residues" evidence="6">
    <location>
        <begin position="181"/>
        <end position="191"/>
    </location>
</feature>
<evidence type="ECO:0008006" key="11">
    <source>
        <dbReference type="Google" id="ProtNLM"/>
    </source>
</evidence>
<evidence type="ECO:0000256" key="6">
    <source>
        <dbReference type="SAM" id="MobiDB-lite"/>
    </source>
</evidence>
<dbReference type="PRINTS" id="PR00452">
    <property type="entry name" value="SH3DOMAIN"/>
</dbReference>
<reference evidence="9" key="1">
    <citation type="submission" date="2025-08" db="UniProtKB">
        <authorList>
            <consortium name="Ensembl"/>
        </authorList>
    </citation>
    <scope>IDENTIFICATION</scope>
</reference>
<dbReference type="Ensembl" id="ENSCCRT00010077713.1">
    <property type="protein sequence ID" value="ENSCCRP00010070303.1"/>
    <property type="gene ID" value="ENSCCRG00010030494.1"/>
</dbReference>
<dbReference type="AlphaFoldDB" id="A0A8C1M1G0"/>
<keyword evidence="3" id="KW-0449">Lipoprotein</keyword>
<evidence type="ECO:0000256" key="3">
    <source>
        <dbReference type="ARBA" id="ARBA00023288"/>
    </source>
</evidence>
<feature type="domain" description="SH2" evidence="7">
    <location>
        <begin position="58"/>
        <end position="149"/>
    </location>
</feature>
<protein>
    <recommendedName>
        <fullName evidence="11">Protein FAM83F-like</fullName>
    </recommendedName>
</protein>
<dbReference type="SUPFAM" id="SSF50044">
    <property type="entry name" value="SH3-domain"/>
    <property type="match status" value="1"/>
</dbReference>
<evidence type="ECO:0000256" key="1">
    <source>
        <dbReference type="ARBA" id="ARBA00022443"/>
    </source>
</evidence>
<dbReference type="SUPFAM" id="SSF56024">
    <property type="entry name" value="Phospholipase D/nuclease"/>
    <property type="match status" value="1"/>
</dbReference>
<dbReference type="Gene3D" id="2.30.30.40">
    <property type="entry name" value="SH3 Domains"/>
    <property type="match status" value="1"/>
</dbReference>
<dbReference type="Pfam" id="PF00018">
    <property type="entry name" value="SH3_1"/>
    <property type="match status" value="1"/>
</dbReference>
<dbReference type="PRINTS" id="PR00401">
    <property type="entry name" value="SH2DOMAIN"/>
</dbReference>
<dbReference type="CDD" id="cd09941">
    <property type="entry name" value="SH2_Grb2_like"/>
    <property type="match status" value="1"/>
</dbReference>
<dbReference type="Pfam" id="PF00017">
    <property type="entry name" value="SH2"/>
    <property type="match status" value="1"/>
</dbReference>
<evidence type="ECO:0000256" key="4">
    <source>
        <dbReference type="PROSITE-ProRule" id="PRU00191"/>
    </source>
</evidence>
<name>A0A8C1M1G0_CYPCA</name>
<feature type="domain" description="SH3" evidence="8">
    <location>
        <begin position="1"/>
        <end position="56"/>
    </location>
</feature>
<evidence type="ECO:0000313" key="10">
    <source>
        <dbReference type="Proteomes" id="UP000694427"/>
    </source>
</evidence>
<keyword evidence="2 4" id="KW-0727">SH2 domain</keyword>
<dbReference type="PROSITE" id="PS50002">
    <property type="entry name" value="SH3"/>
    <property type="match status" value="1"/>
</dbReference>
<feature type="region of interest" description="Disordered" evidence="6">
    <location>
        <begin position="549"/>
        <end position="627"/>
    </location>
</feature>
<evidence type="ECO:0000256" key="5">
    <source>
        <dbReference type="PROSITE-ProRule" id="PRU00192"/>
    </source>
</evidence>
<reference evidence="9" key="2">
    <citation type="submission" date="2025-09" db="UniProtKB">
        <authorList>
            <consortium name="Ensembl"/>
        </authorList>
    </citation>
    <scope>IDENTIFICATION</scope>
</reference>
<dbReference type="Gene3D" id="3.30.870.10">
    <property type="entry name" value="Endonuclease Chain A"/>
    <property type="match status" value="1"/>
</dbReference>
<dbReference type="InterPro" id="IPR043539">
    <property type="entry name" value="Grb2-like"/>
</dbReference>
<dbReference type="Gene3D" id="3.30.505.10">
    <property type="entry name" value="SH2 domain"/>
    <property type="match status" value="1"/>
</dbReference>
<dbReference type="PROSITE" id="PS50001">
    <property type="entry name" value="SH2"/>
    <property type="match status" value="1"/>
</dbReference>
<dbReference type="PANTHER" id="PTHR46037">
    <property type="entry name" value="PROTEIN ENHANCER OF SEVENLESS 2B"/>
    <property type="match status" value="1"/>
</dbReference>
<feature type="region of interest" description="Disordered" evidence="6">
    <location>
        <begin position="457"/>
        <end position="534"/>
    </location>
</feature>
<evidence type="ECO:0000313" key="9">
    <source>
        <dbReference type="Ensembl" id="ENSCCRP00010070303.1"/>
    </source>
</evidence>
<dbReference type="InterPro" id="IPR036860">
    <property type="entry name" value="SH2_dom_sf"/>
</dbReference>
<accession>A0A8C1M1G0</accession>